<name>A0A640KLY9_LEITA</name>
<feature type="compositionally biased region" description="Low complexity" evidence="1">
    <location>
        <begin position="1091"/>
        <end position="1104"/>
    </location>
</feature>
<sequence length="1600" mass="177058">MPLLSEWTEERNACVNWENPEDVLCNGFTFLQILAAHPRLHELYEAADKQPERYTVKDTFLFGSDEEKVTWLTRWHEQRLLSLRSERWCRFCGESGHTRLHCSERLRSTSAAAPEEPAALTVTSSASPTASPAASSTDALRPSVMKKYLEHLQRVELRRILEEKQKPRAEPAAMHRSGAGAARASALTATNLFASDERRRGVVCRLDEANNIGFVTVAGMGELKFFVDRVDVGVKTVAVGDNVTFKLDSSRDYPIAVDVRHERPVITLEDVRKFLHRCRAARHPIKVMTTLLMHTHEWFILLRWLNVLREQDVSLYVEAIHALVELTTFVGNREPIHVPVLRAFLTLLCTASPSTPAAAPTTTPGSGATIFTPGTSTSATAVAAAPPLRLPRFYPDMVRDALEVHTATQKLNASATTSTTAEARLAEERWVEVVQLVILVRCYNSLSHAQCTSNGDTGEADMTDLNTTTNPEAEVVRQLQAFLAERLTRASGAAARRLQLVQARLAQQAEPPAASRTLDATTGVSVPNRGSSGLALIPTAEELSVPPPNSSSVFAAANLPVSGAATYTDRDEFIRDQCRLLRADTFEAVSRVLPAVCYSLPSYKPSQETLSDVQHARVYSQVRFLGKVMTSDRDYSHPESYLLEVHPHSPKANLRAQLHEGTTVCISTALDPTAMHNKELFWGVVSSCDAALMDIGVIAVSQCDGSPSFELMRAALDRNASLGRLDRSFMLETPIFMAGYESIMRALEAFCGPLAMPLPLVRQLVSPEAAASATAAATLDMKANHSAGAVSSGDDGDRLVEYIPPHCAVTFQELTEEIRSQFALDEGQKAVMRQLPVSKMILVQGPPGTGKSFIGCRVVEAYVRYKQLVASGDILQKVSIDMLRSTRLEDLLPQVGPMVVITYKNHALDEFLVDLLDCGLWEMNRPRVGQQLTAGISSAVEGSSLSPSTSTFPGGKRVVRIGGRSRESRLDGYNLGALLHGSMDRAAINSLKDRLFVLNQRLERLTKEIHYLESGRVPRVYFERWLTAEQRRHITFDDRESWLAGEKYIGTLDKAEDIVSPAHYQSLLRTRMADLLGARRGQASSPHADPTAKAEPSTGAAAAETGEEEDVSLSVFQEMRREEERREFNNQLHQTYLSTEALLLASQPPSRPAGVPEELLSLWSLTPRLRHEYYAYLIASTIAAKARDCLTIMDTMKSVIRVRRHAMDELKLSLLQGADVVGLTTTGCAMNQNLLRSLRPSVLVVEEAAEVLESQLLACMTDSLKQIILIGDHYQLQPKVETFQYEKINHLNLSLFERLAQKMQPIRLTEQRRMHPDISRLIRPFYSPQPLIDHVSVLTRPFPSASGVAGVDQVPGLATRVFFWRHRHPEEEAPGSRSKVNTREICMVQQAVAHLVSQGVLQKSITVVTPYLGQCRMLRGVLRIRSLADVRVSTVDLYQGDENDIIILSLVRTEKLTDFIRTRNRLIVSCSRARFAMVMIGNDELLRQCHHWEQVLDQLQAEQCIGDSLPITYRGQPSTVEYLTVVGSVSAAALESELTAQQQQKKVHQRRQPAAADTADNGEVAEPNEAGVGCNISDDSNAENGANRDTDRDSGAEEDA</sequence>
<feature type="domain" description="DNA2/NAM7 helicase helicase" evidence="2">
    <location>
        <begin position="1203"/>
        <end position="1280"/>
    </location>
</feature>
<gene>
    <name evidence="4" type="ORF">LtaPh_2922200</name>
</gene>
<dbReference type="Pfam" id="PF13086">
    <property type="entry name" value="AAA_11"/>
    <property type="match status" value="1"/>
</dbReference>
<dbReference type="InterPro" id="IPR041679">
    <property type="entry name" value="DNA2/NAM7-like_C"/>
</dbReference>
<evidence type="ECO:0000256" key="1">
    <source>
        <dbReference type="SAM" id="MobiDB-lite"/>
    </source>
</evidence>
<dbReference type="GO" id="GO:0031048">
    <property type="term" value="P:regulatory ncRNA-mediated heterochromatin formation"/>
    <property type="evidence" value="ECO:0007669"/>
    <property type="project" value="TreeGrafter"/>
</dbReference>
<dbReference type="PANTHER" id="PTHR10887">
    <property type="entry name" value="DNA2/NAM7 HELICASE FAMILY"/>
    <property type="match status" value="1"/>
</dbReference>
<feature type="domain" description="DNA2/NAM7 helicase-like C-terminal" evidence="3">
    <location>
        <begin position="1292"/>
        <end position="1483"/>
    </location>
</feature>
<feature type="compositionally biased region" description="Low complexity" evidence="1">
    <location>
        <begin position="112"/>
        <end position="137"/>
    </location>
</feature>
<feature type="region of interest" description="Disordered" evidence="1">
    <location>
        <begin position="1542"/>
        <end position="1600"/>
    </location>
</feature>
<organism evidence="4 5">
    <name type="scientific">Leishmania tarentolae</name>
    <name type="common">Sauroleishmania tarentolae</name>
    <dbReference type="NCBI Taxonomy" id="5689"/>
    <lineage>
        <taxon>Eukaryota</taxon>
        <taxon>Discoba</taxon>
        <taxon>Euglenozoa</taxon>
        <taxon>Kinetoplastea</taxon>
        <taxon>Metakinetoplastina</taxon>
        <taxon>Trypanosomatida</taxon>
        <taxon>Trypanosomatidae</taxon>
        <taxon>Leishmaniinae</taxon>
        <taxon>Leishmania</taxon>
        <taxon>lizard Leishmania</taxon>
    </lineage>
</organism>
<reference evidence="4" key="1">
    <citation type="submission" date="2019-11" db="EMBL/GenBank/DDBJ databases">
        <title>Leishmania tarentolae CDS.</title>
        <authorList>
            <person name="Goto Y."/>
            <person name="Yamagishi J."/>
        </authorList>
    </citation>
    <scope>NUCLEOTIDE SEQUENCE [LARGE SCALE GENOMIC DNA]</scope>
    <source>
        <strain evidence="4">Parrot Tar II</strain>
    </source>
</reference>
<dbReference type="InterPro" id="IPR027417">
    <property type="entry name" value="P-loop_NTPase"/>
</dbReference>
<dbReference type="GO" id="GO:0004386">
    <property type="term" value="F:helicase activity"/>
    <property type="evidence" value="ECO:0007669"/>
    <property type="project" value="InterPro"/>
</dbReference>
<dbReference type="OrthoDB" id="2423195at2759"/>
<dbReference type="Pfam" id="PF13087">
    <property type="entry name" value="AAA_12"/>
    <property type="match status" value="1"/>
</dbReference>
<feature type="region of interest" description="Disordered" evidence="1">
    <location>
        <begin position="1079"/>
        <end position="1112"/>
    </location>
</feature>
<dbReference type="VEuPathDB" id="TriTrypDB:LtaPh_2922200"/>
<feature type="compositionally biased region" description="Basic and acidic residues" evidence="1">
    <location>
        <begin position="1586"/>
        <end position="1600"/>
    </location>
</feature>
<dbReference type="CDD" id="cd18808">
    <property type="entry name" value="SF1_C_Upf1"/>
    <property type="match status" value="1"/>
</dbReference>
<feature type="region of interest" description="Disordered" evidence="1">
    <location>
        <begin position="112"/>
        <end position="139"/>
    </location>
</feature>
<keyword evidence="5" id="KW-1185">Reference proteome</keyword>
<comment type="caution">
    <text evidence="4">The sequence shown here is derived from an EMBL/GenBank/DDBJ whole genome shotgun (WGS) entry which is preliminary data.</text>
</comment>
<dbReference type="EMBL" id="BLBS01000041">
    <property type="protein sequence ID" value="GET90502.1"/>
    <property type="molecule type" value="Genomic_DNA"/>
</dbReference>
<protein>
    <submittedName>
        <fullName evidence="4">Uncharacterized protein</fullName>
    </submittedName>
</protein>
<evidence type="ECO:0000259" key="2">
    <source>
        <dbReference type="Pfam" id="PF13086"/>
    </source>
</evidence>
<dbReference type="GO" id="GO:0031380">
    <property type="term" value="C:nuclear RNA-directed RNA polymerase complex"/>
    <property type="evidence" value="ECO:0007669"/>
    <property type="project" value="TreeGrafter"/>
</dbReference>
<dbReference type="Proteomes" id="UP000419144">
    <property type="component" value="Unassembled WGS sequence"/>
</dbReference>
<dbReference type="PANTHER" id="PTHR10887:SF341">
    <property type="entry name" value="NFX1-TYPE ZINC FINGER-CONTAINING PROTEIN 1"/>
    <property type="match status" value="1"/>
</dbReference>
<accession>A0A640KLY9</accession>
<dbReference type="InterPro" id="IPR045055">
    <property type="entry name" value="DNA2/NAM7-like"/>
</dbReference>
<dbReference type="SUPFAM" id="SSF52540">
    <property type="entry name" value="P-loop containing nucleoside triphosphate hydrolases"/>
    <property type="match status" value="1"/>
</dbReference>
<evidence type="ECO:0000313" key="4">
    <source>
        <dbReference type="EMBL" id="GET90502.1"/>
    </source>
</evidence>
<dbReference type="InterPro" id="IPR047187">
    <property type="entry name" value="SF1_C_Upf1"/>
</dbReference>
<dbReference type="Gene3D" id="3.40.50.300">
    <property type="entry name" value="P-loop containing nucleotide triphosphate hydrolases"/>
    <property type="match status" value="3"/>
</dbReference>
<evidence type="ECO:0000259" key="3">
    <source>
        <dbReference type="Pfam" id="PF13087"/>
    </source>
</evidence>
<dbReference type="InterPro" id="IPR041677">
    <property type="entry name" value="DNA2/NAM7_AAA_11"/>
</dbReference>
<evidence type="ECO:0000313" key="5">
    <source>
        <dbReference type="Proteomes" id="UP000419144"/>
    </source>
</evidence>
<proteinExistence type="predicted"/>